<keyword evidence="3" id="KW-1185">Reference proteome</keyword>
<dbReference type="Proteomes" id="UP000193689">
    <property type="component" value="Unassembled WGS sequence"/>
</dbReference>
<feature type="compositionally biased region" description="Polar residues" evidence="1">
    <location>
        <begin position="120"/>
        <end position="150"/>
    </location>
</feature>
<feature type="region of interest" description="Disordered" evidence="1">
    <location>
        <begin position="1"/>
        <end position="22"/>
    </location>
</feature>
<evidence type="ECO:0000256" key="1">
    <source>
        <dbReference type="SAM" id="MobiDB-lite"/>
    </source>
</evidence>
<dbReference type="InParanoid" id="A0A1Y2DDC0"/>
<accession>A0A1Y2DDC0</accession>
<dbReference type="EMBL" id="MCFJ01000020">
    <property type="protein sequence ID" value="ORY57197.1"/>
    <property type="molecule type" value="Genomic_DNA"/>
</dbReference>
<feature type="region of interest" description="Disordered" evidence="1">
    <location>
        <begin position="259"/>
        <end position="293"/>
    </location>
</feature>
<evidence type="ECO:0000313" key="3">
    <source>
        <dbReference type="Proteomes" id="UP000193689"/>
    </source>
</evidence>
<feature type="region of interest" description="Disordered" evidence="1">
    <location>
        <begin position="74"/>
        <end position="230"/>
    </location>
</feature>
<dbReference type="RefSeq" id="XP_040710549.1">
    <property type="nucleotide sequence ID" value="XM_040864486.1"/>
</dbReference>
<gene>
    <name evidence="2" type="ORF">BCR38DRAFT_490174</name>
</gene>
<sequence length="606" mass="66672">MAVSTQDSSSSPSAFQSDTLGDTQIPMAKLKIQSNQKILLERNDSWVSQAQAQSFVNVPPEVIAQLRQLHTSLEPSKAKDIEARQSSAAEGAGHLTQDGLHQDRPPGRLSGDNCYEEETVATQLSWSSSQITPPRIQKATTSFSTSQPFGSQIPVRSPVRSMTGETAATQISWSPSPTPPRTQKPTTSCAISQASLSQLPEKPPLQPTLDASNIQKRPTFNEFPSSSPGVEDELEVVAPAAYTKEVLPLNKVPPLASGMDPTPPSAQVQVSSTIDHNSSVGAQPMQSKPNKPRQKVYKALNIESSQELVKPRLAQPTGATPWGLRVPAQPVTSLDLSIIPNSLYIIPSTNNEQHTQNPVDSHPPLSFVPIRETPRRKRTSLGIEESTKLTSPEYRPSSPVTLVTQPQTPFYLYSESYPSYTGSLDSFLVTCVYIHNRIQRRRELASYQYDDFIRAWYQDYVPYSKSCEAPLGAVPWYMENHGTLEFSKNIVTKENLKAILNFYPIELASAHEKLRAAQQATELAQETATRLQAKLACSPHPRSQLSPIQASSVMLPVVEVDNGSDKMVGALEMSLASAMEQVQCWKPQKLQEVIHREASERGLNSQ</sequence>
<feature type="compositionally biased region" description="Polar residues" evidence="1">
    <location>
        <begin position="183"/>
        <end position="198"/>
    </location>
</feature>
<dbReference type="GeneID" id="63780698"/>
<organism evidence="2 3">
    <name type="scientific">Pseudomassariella vexata</name>
    <dbReference type="NCBI Taxonomy" id="1141098"/>
    <lineage>
        <taxon>Eukaryota</taxon>
        <taxon>Fungi</taxon>
        <taxon>Dikarya</taxon>
        <taxon>Ascomycota</taxon>
        <taxon>Pezizomycotina</taxon>
        <taxon>Sordariomycetes</taxon>
        <taxon>Xylariomycetidae</taxon>
        <taxon>Amphisphaeriales</taxon>
        <taxon>Pseudomassariaceae</taxon>
        <taxon>Pseudomassariella</taxon>
    </lineage>
</organism>
<feature type="compositionally biased region" description="Polar residues" evidence="1">
    <location>
        <begin position="209"/>
        <end position="228"/>
    </location>
</feature>
<feature type="compositionally biased region" description="Polar residues" evidence="1">
    <location>
        <begin position="163"/>
        <end position="175"/>
    </location>
</feature>
<dbReference type="OrthoDB" id="3538943at2759"/>
<feature type="compositionally biased region" description="Low complexity" evidence="1">
    <location>
        <begin position="1"/>
        <end position="19"/>
    </location>
</feature>
<dbReference type="AlphaFoldDB" id="A0A1Y2DDC0"/>
<name>A0A1Y2DDC0_9PEZI</name>
<protein>
    <submittedName>
        <fullName evidence="2">Uncharacterized protein</fullName>
    </submittedName>
</protein>
<feature type="compositionally biased region" description="Polar residues" evidence="1">
    <location>
        <begin position="265"/>
        <end position="289"/>
    </location>
</feature>
<proteinExistence type="predicted"/>
<comment type="caution">
    <text evidence="2">The sequence shown here is derived from an EMBL/GenBank/DDBJ whole genome shotgun (WGS) entry which is preliminary data.</text>
</comment>
<reference evidence="2 3" key="1">
    <citation type="submission" date="2016-07" db="EMBL/GenBank/DDBJ databases">
        <title>Pervasive Adenine N6-methylation of Active Genes in Fungi.</title>
        <authorList>
            <consortium name="DOE Joint Genome Institute"/>
            <person name="Mondo S.J."/>
            <person name="Dannebaum R.O."/>
            <person name="Kuo R.C."/>
            <person name="Labutti K."/>
            <person name="Haridas S."/>
            <person name="Kuo A."/>
            <person name="Salamov A."/>
            <person name="Ahrendt S.R."/>
            <person name="Lipzen A."/>
            <person name="Sullivan W."/>
            <person name="Andreopoulos W.B."/>
            <person name="Clum A."/>
            <person name="Lindquist E."/>
            <person name="Daum C."/>
            <person name="Ramamoorthy G.K."/>
            <person name="Gryganskyi A."/>
            <person name="Culley D."/>
            <person name="Magnuson J.K."/>
            <person name="James T.Y."/>
            <person name="O'Malley M.A."/>
            <person name="Stajich J.E."/>
            <person name="Spatafora J.W."/>
            <person name="Visel A."/>
            <person name="Grigoriev I.V."/>
        </authorList>
    </citation>
    <scope>NUCLEOTIDE SEQUENCE [LARGE SCALE GENOMIC DNA]</scope>
    <source>
        <strain evidence="2 3">CBS 129021</strain>
    </source>
</reference>
<dbReference type="STRING" id="1141098.A0A1Y2DDC0"/>
<evidence type="ECO:0000313" key="2">
    <source>
        <dbReference type="EMBL" id="ORY57197.1"/>
    </source>
</evidence>